<evidence type="ECO:0000256" key="4">
    <source>
        <dbReference type="ARBA" id="ARBA00069124"/>
    </source>
</evidence>
<comment type="caution">
    <text evidence="9">The sequence shown here is derived from an EMBL/GenBank/DDBJ whole genome shotgun (WGS) entry which is preliminary data.</text>
</comment>
<dbReference type="GO" id="GO:0008233">
    <property type="term" value="F:peptidase activity"/>
    <property type="evidence" value="ECO:0007669"/>
    <property type="project" value="UniProtKB-KW"/>
</dbReference>
<evidence type="ECO:0000256" key="6">
    <source>
        <dbReference type="PIRSR" id="PIRSR600246-2"/>
    </source>
</evidence>
<evidence type="ECO:0000256" key="2">
    <source>
        <dbReference type="ARBA" id="ARBA00022801"/>
    </source>
</evidence>
<evidence type="ECO:0000313" key="9">
    <source>
        <dbReference type="EMBL" id="MBC8432619.1"/>
    </source>
</evidence>
<keyword evidence="1" id="KW-0645">Protease</keyword>
<name>A0A8J6TKX7_9BACT</name>
<protein>
    <recommendedName>
        <fullName evidence="4">Isoaspartyl peptidase</fullName>
    </recommendedName>
</protein>
<dbReference type="GO" id="GO:0016811">
    <property type="term" value="F:hydrolase activity, acting on carbon-nitrogen (but not peptide) bonds, in linear amides"/>
    <property type="evidence" value="ECO:0007669"/>
    <property type="project" value="UniProtKB-ARBA"/>
</dbReference>
<keyword evidence="3" id="KW-0068">Autocatalytic cleavage</keyword>
<dbReference type="PANTHER" id="PTHR10188">
    <property type="entry name" value="L-ASPARAGINASE"/>
    <property type="match status" value="1"/>
</dbReference>
<dbReference type="CDD" id="cd04512">
    <property type="entry name" value="Ntn_Asparaginase_2_like"/>
    <property type="match status" value="1"/>
</dbReference>
<feature type="binding site" evidence="6">
    <location>
        <begin position="201"/>
        <end position="204"/>
    </location>
    <ligand>
        <name>substrate</name>
    </ligand>
</feature>
<dbReference type="AlphaFoldDB" id="A0A8J6TKX7"/>
<organism evidence="9 10">
    <name type="scientific">Candidatus Desulfatibia vada</name>
    <dbReference type="NCBI Taxonomy" id="2841696"/>
    <lineage>
        <taxon>Bacteria</taxon>
        <taxon>Pseudomonadati</taxon>
        <taxon>Thermodesulfobacteriota</taxon>
        <taxon>Desulfobacteria</taxon>
        <taxon>Desulfobacterales</taxon>
        <taxon>Desulfobacterales incertae sedis</taxon>
        <taxon>Candidatus Desulfatibia</taxon>
    </lineage>
</organism>
<dbReference type="FunFam" id="3.60.20.30:FF:000001">
    <property type="entry name" value="Isoaspartyl peptidase/L-asparaginase"/>
    <property type="match status" value="1"/>
</dbReference>
<proteinExistence type="predicted"/>
<dbReference type="PANTHER" id="PTHR10188:SF6">
    <property type="entry name" value="N(4)-(BETA-N-ACETYLGLUCOSAMINYL)-L-ASPARAGINASE"/>
    <property type="match status" value="1"/>
</dbReference>
<dbReference type="InterPro" id="IPR029055">
    <property type="entry name" value="Ntn_hydrolases_N"/>
</dbReference>
<evidence type="ECO:0000256" key="3">
    <source>
        <dbReference type="ARBA" id="ARBA00022813"/>
    </source>
</evidence>
<dbReference type="SUPFAM" id="SSF56235">
    <property type="entry name" value="N-terminal nucleophile aminohydrolases (Ntn hydrolases)"/>
    <property type="match status" value="1"/>
</dbReference>
<sequence>MKPKIIVHGGARRSGNNESERKTDVINACKTGYEALLEKDAVEAVEIAIRNLEASEYLNAGVGSYLQLDGRVRMDASIMKDDLSAGAVIGIEDVEHPISVARRVMETTQHVILSGPLATEFAHSEGFPRYDPRTKPKINLWMEIMEEFRQKTTYEQIFHVDKYLKEGSLNLGTVGCVAMDANGNIAAGTSTGGLKMNVPGRVGDSGIIGAGTYCSKFGGASCTGHGEKILILCLAKKVLNYLKHKGAGNAMDATKYGVEELNSLQAPGGIICIDKEGHIGYAHNTAMMTMHYIE</sequence>
<feature type="region of interest" description="Disordered" evidence="8">
    <location>
        <begin position="1"/>
        <end position="20"/>
    </location>
</feature>
<reference evidence="9 10" key="1">
    <citation type="submission" date="2020-08" db="EMBL/GenBank/DDBJ databases">
        <title>Bridging the membrane lipid divide: bacteria of the FCB group superphylum have the potential to synthesize archaeal ether lipids.</title>
        <authorList>
            <person name="Villanueva L."/>
            <person name="Von Meijenfeldt F.A.B."/>
            <person name="Westbye A.B."/>
            <person name="Yadav S."/>
            <person name="Hopmans E.C."/>
            <person name="Dutilh B.E."/>
            <person name="Sinninghe Damste J.S."/>
        </authorList>
    </citation>
    <scope>NUCLEOTIDE SEQUENCE [LARGE SCALE GENOMIC DNA]</scope>
    <source>
        <strain evidence="9">NIOZ-UU17</strain>
    </source>
</reference>
<feature type="active site" description="Nucleophile" evidence="5">
    <location>
        <position position="173"/>
    </location>
</feature>
<keyword evidence="2" id="KW-0378">Hydrolase</keyword>
<evidence type="ECO:0000256" key="1">
    <source>
        <dbReference type="ARBA" id="ARBA00022670"/>
    </source>
</evidence>
<dbReference type="EMBL" id="JACNIG010000238">
    <property type="protein sequence ID" value="MBC8432619.1"/>
    <property type="molecule type" value="Genomic_DNA"/>
</dbReference>
<evidence type="ECO:0000256" key="7">
    <source>
        <dbReference type="PIRSR" id="PIRSR600246-3"/>
    </source>
</evidence>
<dbReference type="GO" id="GO:0006508">
    <property type="term" value="P:proteolysis"/>
    <property type="evidence" value="ECO:0007669"/>
    <property type="project" value="UniProtKB-KW"/>
</dbReference>
<feature type="site" description="Cleavage; by autolysis" evidence="7">
    <location>
        <begin position="172"/>
        <end position="173"/>
    </location>
</feature>
<dbReference type="InterPro" id="IPR000246">
    <property type="entry name" value="Peptidase_T2"/>
</dbReference>
<evidence type="ECO:0000313" key="10">
    <source>
        <dbReference type="Proteomes" id="UP000605201"/>
    </source>
</evidence>
<dbReference type="Proteomes" id="UP000605201">
    <property type="component" value="Unassembled WGS sequence"/>
</dbReference>
<gene>
    <name evidence="9" type="ORF">H8D96_11970</name>
</gene>
<evidence type="ECO:0000256" key="5">
    <source>
        <dbReference type="PIRSR" id="PIRSR600246-1"/>
    </source>
</evidence>
<dbReference type="Gene3D" id="3.60.20.30">
    <property type="entry name" value="(Glycosyl)asparaginase"/>
    <property type="match status" value="1"/>
</dbReference>
<accession>A0A8J6TKX7</accession>
<dbReference type="GO" id="GO:0005737">
    <property type="term" value="C:cytoplasm"/>
    <property type="evidence" value="ECO:0007669"/>
    <property type="project" value="TreeGrafter"/>
</dbReference>
<dbReference type="Pfam" id="PF01112">
    <property type="entry name" value="Asparaginase_2"/>
    <property type="match status" value="1"/>
</dbReference>
<evidence type="ECO:0000256" key="8">
    <source>
        <dbReference type="SAM" id="MobiDB-lite"/>
    </source>
</evidence>
<feature type="binding site" evidence="6">
    <location>
        <begin position="223"/>
        <end position="226"/>
    </location>
    <ligand>
        <name>substrate</name>
    </ligand>
</feature>